<dbReference type="PANTHER" id="PTHR46383:SF1">
    <property type="entry name" value="ASPARTATE AMINOTRANSFERASE"/>
    <property type="match status" value="1"/>
</dbReference>
<evidence type="ECO:0000256" key="3">
    <source>
        <dbReference type="ARBA" id="ARBA00022576"/>
    </source>
</evidence>
<keyword evidence="8" id="KW-0378">Hydrolase</keyword>
<dbReference type="GO" id="GO:0008483">
    <property type="term" value="F:transaminase activity"/>
    <property type="evidence" value="ECO:0007669"/>
    <property type="project" value="UniProtKB-KW"/>
</dbReference>
<dbReference type="Proteomes" id="UP000319210">
    <property type="component" value="Unassembled WGS sequence"/>
</dbReference>
<dbReference type="AlphaFoldDB" id="A0A4Y3RA08"/>
<evidence type="ECO:0000256" key="2">
    <source>
        <dbReference type="ARBA" id="ARBA00007441"/>
    </source>
</evidence>
<dbReference type="InterPro" id="IPR004839">
    <property type="entry name" value="Aminotransferase_I/II_large"/>
</dbReference>
<evidence type="ECO:0000313" key="8">
    <source>
        <dbReference type="EMBL" id="GEB52640.1"/>
    </source>
</evidence>
<dbReference type="EMBL" id="BJMM01000034">
    <property type="protein sequence ID" value="GEB52640.1"/>
    <property type="molecule type" value="Genomic_DNA"/>
</dbReference>
<keyword evidence="5" id="KW-0663">Pyridoxal phosphate</keyword>
<evidence type="ECO:0000256" key="6">
    <source>
        <dbReference type="SAM" id="MobiDB-lite"/>
    </source>
</evidence>
<evidence type="ECO:0000259" key="7">
    <source>
        <dbReference type="Pfam" id="PF00155"/>
    </source>
</evidence>
<keyword evidence="4" id="KW-0808">Transferase</keyword>
<proteinExistence type="inferred from homology"/>
<evidence type="ECO:0000256" key="1">
    <source>
        <dbReference type="ARBA" id="ARBA00001933"/>
    </source>
</evidence>
<evidence type="ECO:0000256" key="4">
    <source>
        <dbReference type="ARBA" id="ARBA00022679"/>
    </source>
</evidence>
<feature type="region of interest" description="Disordered" evidence="6">
    <location>
        <begin position="111"/>
        <end position="140"/>
    </location>
</feature>
<name>A0A4Y3RA08_STRCI</name>
<dbReference type="InterPro" id="IPR015421">
    <property type="entry name" value="PyrdxlP-dep_Trfase_major"/>
</dbReference>
<keyword evidence="8" id="KW-0645">Protease</keyword>
<reference evidence="8 9" key="1">
    <citation type="submission" date="2019-06" db="EMBL/GenBank/DDBJ databases">
        <title>Whole genome shotgun sequence of Streptomyces cacaoi subsp. cacaoi NBRC 12748.</title>
        <authorList>
            <person name="Hosoyama A."/>
            <person name="Uohara A."/>
            <person name="Ohji S."/>
            <person name="Ichikawa N."/>
        </authorList>
    </citation>
    <scope>NUCLEOTIDE SEQUENCE [LARGE SCALE GENOMIC DNA]</scope>
    <source>
        <strain evidence="8 9">NBRC 12748</strain>
    </source>
</reference>
<feature type="compositionally biased region" description="Low complexity" evidence="6">
    <location>
        <begin position="56"/>
        <end position="68"/>
    </location>
</feature>
<dbReference type="InterPro" id="IPR050596">
    <property type="entry name" value="AspAT/PAT-like"/>
</dbReference>
<accession>A0A4Y3RA08</accession>
<dbReference type="Gene3D" id="3.40.640.10">
    <property type="entry name" value="Type I PLP-dependent aspartate aminotransferase-like (Major domain)"/>
    <property type="match status" value="1"/>
</dbReference>
<evidence type="ECO:0000256" key="5">
    <source>
        <dbReference type="ARBA" id="ARBA00022898"/>
    </source>
</evidence>
<comment type="cofactor">
    <cofactor evidence="1">
        <name>pyridoxal 5'-phosphate</name>
        <dbReference type="ChEBI" id="CHEBI:597326"/>
    </cofactor>
</comment>
<dbReference type="GO" id="GO:0004177">
    <property type="term" value="F:aminopeptidase activity"/>
    <property type="evidence" value="ECO:0007669"/>
    <property type="project" value="UniProtKB-KW"/>
</dbReference>
<organism evidence="8 9">
    <name type="scientific">Streptomyces cacaoi</name>
    <dbReference type="NCBI Taxonomy" id="1898"/>
    <lineage>
        <taxon>Bacteria</taxon>
        <taxon>Bacillati</taxon>
        <taxon>Actinomycetota</taxon>
        <taxon>Actinomycetes</taxon>
        <taxon>Kitasatosporales</taxon>
        <taxon>Streptomycetaceae</taxon>
        <taxon>Streptomyces</taxon>
    </lineage>
</organism>
<dbReference type="PANTHER" id="PTHR46383">
    <property type="entry name" value="ASPARTATE AMINOTRANSFERASE"/>
    <property type="match status" value="1"/>
</dbReference>
<keyword evidence="8" id="KW-0031">Aminopeptidase</keyword>
<dbReference type="GO" id="GO:0006520">
    <property type="term" value="P:amino acid metabolic process"/>
    <property type="evidence" value="ECO:0007669"/>
    <property type="project" value="InterPro"/>
</dbReference>
<dbReference type="Pfam" id="PF00155">
    <property type="entry name" value="Aminotran_1_2"/>
    <property type="match status" value="1"/>
</dbReference>
<feature type="region of interest" description="Disordered" evidence="6">
    <location>
        <begin position="1"/>
        <end position="68"/>
    </location>
</feature>
<dbReference type="InterPro" id="IPR015424">
    <property type="entry name" value="PyrdxlP-dep_Trfase"/>
</dbReference>
<keyword evidence="9" id="KW-1185">Reference proteome</keyword>
<dbReference type="GO" id="GO:0030170">
    <property type="term" value="F:pyridoxal phosphate binding"/>
    <property type="evidence" value="ECO:0007669"/>
    <property type="project" value="InterPro"/>
</dbReference>
<gene>
    <name evidence="8" type="ORF">SCA03_51910</name>
</gene>
<dbReference type="RefSeq" id="WP_230988916.1">
    <property type="nucleotide sequence ID" value="NZ_BJMM01000034.1"/>
</dbReference>
<sequence>MGRIDHGPAGGSEGGQRAGDAAPTGTTGTTGTAGTAGAAGAAGASGTAGTAGAGGAVADDTGTDTGTDTVRSAAAGYWERRGMPTVPGQVAVAPGSSLLLLAVLAAQAAQSGEDEEDEQAGEAGGALRTAAGRRTVPGPGAVFLPRPCSRRYARQARLLGRAVHTVPVPVECGGVPDPFALLEAVRRARTRGTAGRPGEPGGREQGPSGVLVLSVADDVTGTTVPPELLHEVCEAAAEEGLLLVSDETWRDTSHRPHDTVVVSPAEMLHGSAHADAVVVLTGLNPAGPVPLPPGAAAGAARFPATGRGARIGARTGEVLAALGAGLSRASAAAAAAALAESAEVRERRAAAARLHGARADALHRAVTAAGAVCRPPHVGRGVYADFEQLRSRLAARGIRDAPALEAELVRGLAGHRPPRAGDGPGGTGVLGGHRFGDDPHALRVRLATDLLAGARGPGHTPETEPAAFPEGADLLELPGAAQALTQVQSVLADLTDGSSH</sequence>
<comment type="caution">
    <text evidence="8">The sequence shown here is derived from an EMBL/GenBank/DDBJ whole genome shotgun (WGS) entry which is preliminary data.</text>
</comment>
<dbReference type="SUPFAM" id="SSF53383">
    <property type="entry name" value="PLP-dependent transferases"/>
    <property type="match status" value="1"/>
</dbReference>
<keyword evidence="3" id="KW-0032">Aminotransferase</keyword>
<protein>
    <submittedName>
        <fullName evidence="8">Aminopeptidase</fullName>
    </submittedName>
</protein>
<feature type="compositionally biased region" description="Gly residues" evidence="6">
    <location>
        <begin position="8"/>
        <end position="17"/>
    </location>
</feature>
<feature type="domain" description="Aminotransferase class I/classII large" evidence="7">
    <location>
        <begin position="124"/>
        <end position="280"/>
    </location>
</feature>
<feature type="compositionally biased region" description="Low complexity" evidence="6">
    <location>
        <begin position="125"/>
        <end position="134"/>
    </location>
</feature>
<feature type="compositionally biased region" description="Low complexity" evidence="6">
    <location>
        <begin position="18"/>
        <end position="48"/>
    </location>
</feature>
<comment type="similarity">
    <text evidence="2">Belongs to the class-I pyridoxal-phosphate-dependent aminotransferase family.</text>
</comment>
<evidence type="ECO:0000313" key="9">
    <source>
        <dbReference type="Proteomes" id="UP000319210"/>
    </source>
</evidence>